<accession>A0AAJ5WWB2</accession>
<evidence type="ECO:0008006" key="3">
    <source>
        <dbReference type="Google" id="ProtNLM"/>
    </source>
</evidence>
<dbReference type="Gene3D" id="2.60.40.2340">
    <property type="match status" value="1"/>
</dbReference>
<gene>
    <name evidence="1" type="ORF">P0Y53_24030</name>
</gene>
<name>A0AAJ5WWB2_9BACT</name>
<dbReference type="EMBL" id="CP119311">
    <property type="protein sequence ID" value="WEK35565.1"/>
    <property type="molecule type" value="Genomic_DNA"/>
</dbReference>
<evidence type="ECO:0000313" key="2">
    <source>
        <dbReference type="Proteomes" id="UP001220610"/>
    </source>
</evidence>
<sequence>MPDSIAPVITVSEGATIVPASGAKVKFTDGVSYTVKAEDGTTRQYQLKVMVGGAKPVITDETPVTKRVGSNVSVSLENMRGDINENKLILVGENGSEYTLINRIIGAGFCSFIADTENGAGIPAGDYYLKAINRFDIPVTSKTKFIAISNDAPTPYAYFTHTDTIRVKAGETFSLPVRHAAATNTFSRVRCYYYEYGYITAMNFEVVGLTDNNTMLTLRVPEDALPMVAVSKEGIIMTSNNGTSYSQAMPFPIQVIP</sequence>
<protein>
    <recommendedName>
        <fullName evidence="3">DUF5018 domain-containing protein</fullName>
    </recommendedName>
</protein>
<organism evidence="1 2">
    <name type="scientific">Candidatus Pseudobacter hemicellulosilyticus</name>
    <dbReference type="NCBI Taxonomy" id="3121375"/>
    <lineage>
        <taxon>Bacteria</taxon>
        <taxon>Pseudomonadati</taxon>
        <taxon>Bacteroidota</taxon>
        <taxon>Chitinophagia</taxon>
        <taxon>Chitinophagales</taxon>
        <taxon>Chitinophagaceae</taxon>
        <taxon>Pseudobacter</taxon>
    </lineage>
</organism>
<evidence type="ECO:0000313" key="1">
    <source>
        <dbReference type="EMBL" id="WEK35565.1"/>
    </source>
</evidence>
<reference evidence="1" key="1">
    <citation type="submission" date="2023-03" db="EMBL/GenBank/DDBJ databases">
        <title>Andean soil-derived lignocellulolytic bacterial consortium as a source of novel taxa and putative plastic-active enzymes.</title>
        <authorList>
            <person name="Diaz-Garcia L."/>
            <person name="Chuvochina M."/>
            <person name="Feuerriegel G."/>
            <person name="Bunk B."/>
            <person name="Sproer C."/>
            <person name="Streit W.R."/>
            <person name="Rodriguez L.M."/>
            <person name="Overmann J."/>
            <person name="Jimenez D.J."/>
        </authorList>
    </citation>
    <scope>NUCLEOTIDE SEQUENCE</scope>
    <source>
        <strain evidence="1">MAG 7</strain>
    </source>
</reference>
<dbReference type="AlphaFoldDB" id="A0AAJ5WWB2"/>
<proteinExistence type="predicted"/>
<dbReference type="Proteomes" id="UP001220610">
    <property type="component" value="Chromosome"/>
</dbReference>